<dbReference type="InterPro" id="IPR011115">
    <property type="entry name" value="SecA_DEAD"/>
</dbReference>
<dbReference type="Gene3D" id="3.90.1440.10">
    <property type="entry name" value="SecA, preprotein cross-linking domain"/>
    <property type="match status" value="1"/>
</dbReference>
<evidence type="ECO:0000256" key="8">
    <source>
        <dbReference type="ARBA" id="ARBA00022927"/>
    </source>
</evidence>
<dbReference type="Pfam" id="PF07517">
    <property type="entry name" value="SecA_DEAD"/>
    <property type="match status" value="1"/>
</dbReference>
<dbReference type="PANTHER" id="PTHR30612:SF0">
    <property type="entry name" value="CHLOROPLAST PROTEIN-TRANSPORTING ATPASE"/>
    <property type="match status" value="1"/>
</dbReference>
<keyword evidence="7" id="KW-0067">ATP-binding</keyword>
<keyword evidence="11" id="KW-0472">Membrane</keyword>
<evidence type="ECO:0000256" key="3">
    <source>
        <dbReference type="ARBA" id="ARBA00022475"/>
    </source>
</evidence>
<dbReference type="EMBL" id="BARV01000864">
    <property type="protein sequence ID" value="GAH90239.1"/>
    <property type="molecule type" value="Genomic_DNA"/>
</dbReference>
<dbReference type="FunFam" id="3.90.1440.10:FF:000001">
    <property type="entry name" value="Preprotein translocase subunit SecA"/>
    <property type="match status" value="1"/>
</dbReference>
<accession>X1KJB6</accession>
<dbReference type="HAMAP" id="MF_01382">
    <property type="entry name" value="SecA"/>
    <property type="match status" value="1"/>
</dbReference>
<evidence type="ECO:0008006" key="16">
    <source>
        <dbReference type="Google" id="ProtNLM"/>
    </source>
</evidence>
<keyword evidence="6" id="KW-0547">Nucleotide-binding</keyword>
<dbReference type="GO" id="GO:0017038">
    <property type="term" value="P:protein import"/>
    <property type="evidence" value="ECO:0007669"/>
    <property type="project" value="InterPro"/>
</dbReference>
<dbReference type="PROSITE" id="PS51196">
    <property type="entry name" value="SECA_MOTOR_DEAD"/>
    <property type="match status" value="1"/>
</dbReference>
<feature type="region of interest" description="Disordered" evidence="12">
    <location>
        <begin position="528"/>
        <end position="549"/>
    </location>
</feature>
<dbReference type="GO" id="GO:0005886">
    <property type="term" value="C:plasma membrane"/>
    <property type="evidence" value="ECO:0007669"/>
    <property type="project" value="UniProtKB-SubCell"/>
</dbReference>
<evidence type="ECO:0000259" key="13">
    <source>
        <dbReference type="PROSITE" id="PS51192"/>
    </source>
</evidence>
<sequence>MFKWLGSLVDSNEKELKRLQPAVNRINELEPEFERLSDAELRAQTDEFKARYKAGSSLDELLPEAFAAVREAAKRTIGQRHFDVQLMGGIALHQGKIAEMKTGEGKTLVATLSLYLNSLTGQGCHLATVNDYLARRDPYWMGPIYHALGVSVASIYPQQTPDEHTPSRLYDPTYDSGNERDPWRHFRPVSRREAYQADITYGTSNEFGFDYLRDNMVVDLSQCAQQPLNYAIVDEVDNLLIDEARTPLIISAPAEEAAQKYQIFARLVPRLHRDEDYTIDEKTRTVNLTDAGMTNMERVLKREGLLKSPNLYDPSNYSLTRYLDSALKAQVLFKRDKEYVVKDGQVIIVDEFTGRLMIGRRYSEGLHQAIEAKERVRVQRESRTFATITIQNYFRMYDKLAGMTGTAATEAEEFHKIYSLEVLVIPTNEPMIREDYPDRIYKDEETKFRAVVGEIEQLNKEERPVLVGTVSIEKSEYLSDLLTRKGIPHQVLNAKQHEKEAYIIAQAGQPGAVTVATNMAGRGVDVVLGGKDPPKQDKPEWQEWEKRHK</sequence>
<dbReference type="PRINTS" id="PR00906">
    <property type="entry name" value="SECA"/>
</dbReference>
<comment type="caution">
    <text evidence="15">The sequence shown here is derived from an EMBL/GenBank/DDBJ whole genome shotgun (WGS) entry which is preliminary data.</text>
</comment>
<evidence type="ECO:0000256" key="4">
    <source>
        <dbReference type="ARBA" id="ARBA00022490"/>
    </source>
</evidence>
<keyword evidence="4" id="KW-0963">Cytoplasm</keyword>
<feature type="domain" description="SecA family profile" evidence="14">
    <location>
        <begin position="1"/>
        <end position="549"/>
    </location>
</feature>
<dbReference type="GO" id="GO:0006886">
    <property type="term" value="P:intracellular protein transport"/>
    <property type="evidence" value="ECO:0007669"/>
    <property type="project" value="InterPro"/>
</dbReference>
<keyword evidence="9" id="KW-1278">Translocase</keyword>
<reference evidence="15" key="1">
    <citation type="journal article" date="2014" name="Front. Microbiol.">
        <title>High frequency of phylogenetically diverse reductive dehalogenase-homologous genes in deep subseafloor sedimentary metagenomes.</title>
        <authorList>
            <person name="Kawai M."/>
            <person name="Futagami T."/>
            <person name="Toyoda A."/>
            <person name="Takaki Y."/>
            <person name="Nishi S."/>
            <person name="Hori S."/>
            <person name="Arai W."/>
            <person name="Tsubouchi T."/>
            <person name="Morono Y."/>
            <person name="Uchiyama I."/>
            <person name="Ito T."/>
            <person name="Fujiyama A."/>
            <person name="Inagaki F."/>
            <person name="Takami H."/>
        </authorList>
    </citation>
    <scope>NUCLEOTIDE SEQUENCE</scope>
    <source>
        <strain evidence="15">Expedition CK06-06</strain>
    </source>
</reference>
<dbReference type="InterPro" id="IPR027417">
    <property type="entry name" value="P-loop_NTPase"/>
</dbReference>
<dbReference type="InterPro" id="IPR000185">
    <property type="entry name" value="SecA"/>
</dbReference>
<dbReference type="Pfam" id="PF01043">
    <property type="entry name" value="SecA_PP_bind"/>
    <property type="match status" value="1"/>
</dbReference>
<keyword evidence="2" id="KW-0813">Transport</keyword>
<dbReference type="GO" id="GO:0031522">
    <property type="term" value="C:cell envelope Sec protein transport complex"/>
    <property type="evidence" value="ECO:0007669"/>
    <property type="project" value="TreeGrafter"/>
</dbReference>
<dbReference type="FunFam" id="3.40.50.300:FF:000531">
    <property type="entry name" value="Preprotein translocase subunit SecA"/>
    <property type="match status" value="1"/>
</dbReference>
<comment type="subcellular location">
    <subcellularLocation>
        <location evidence="1">Cell membrane</location>
        <topology evidence="1">Peripheral membrane protein</topology>
        <orientation evidence="1">Cytoplasmic side</orientation>
    </subcellularLocation>
</comment>
<feature type="compositionally biased region" description="Basic and acidic residues" evidence="12">
    <location>
        <begin position="532"/>
        <end position="549"/>
    </location>
</feature>
<organism evidence="15">
    <name type="scientific">marine sediment metagenome</name>
    <dbReference type="NCBI Taxonomy" id="412755"/>
    <lineage>
        <taxon>unclassified sequences</taxon>
        <taxon>metagenomes</taxon>
        <taxon>ecological metagenomes</taxon>
    </lineage>
</organism>
<dbReference type="CDD" id="cd17928">
    <property type="entry name" value="DEXDc_SecA"/>
    <property type="match status" value="1"/>
</dbReference>
<dbReference type="InterPro" id="IPR044722">
    <property type="entry name" value="SecA_SF2_C"/>
</dbReference>
<dbReference type="InterPro" id="IPR014018">
    <property type="entry name" value="SecA_motor_DEAD"/>
</dbReference>
<keyword evidence="10" id="KW-0811">Translocation</keyword>
<dbReference type="SMART" id="SM00957">
    <property type="entry name" value="SecA_DEAD"/>
    <property type="match status" value="1"/>
</dbReference>
<evidence type="ECO:0000259" key="14">
    <source>
        <dbReference type="PROSITE" id="PS51196"/>
    </source>
</evidence>
<dbReference type="GO" id="GO:0043952">
    <property type="term" value="P:protein transport by the Sec complex"/>
    <property type="evidence" value="ECO:0007669"/>
    <property type="project" value="TreeGrafter"/>
</dbReference>
<dbReference type="FunFam" id="3.40.50.300:FF:000246">
    <property type="entry name" value="Preprotein translocase subunit SecA"/>
    <property type="match status" value="1"/>
</dbReference>
<dbReference type="Pfam" id="PF21090">
    <property type="entry name" value="P-loop_SecA"/>
    <property type="match status" value="1"/>
</dbReference>
<dbReference type="GO" id="GO:0005829">
    <property type="term" value="C:cytosol"/>
    <property type="evidence" value="ECO:0007669"/>
    <property type="project" value="TreeGrafter"/>
</dbReference>
<dbReference type="InterPro" id="IPR014001">
    <property type="entry name" value="Helicase_ATP-bd"/>
</dbReference>
<dbReference type="GO" id="GO:0005524">
    <property type="term" value="F:ATP binding"/>
    <property type="evidence" value="ECO:0007669"/>
    <property type="project" value="UniProtKB-KW"/>
</dbReference>
<dbReference type="SUPFAM" id="SSF81767">
    <property type="entry name" value="Pre-protein crosslinking domain of SecA"/>
    <property type="match status" value="1"/>
</dbReference>
<keyword evidence="5" id="KW-0997">Cell inner membrane</keyword>
<evidence type="ECO:0000256" key="9">
    <source>
        <dbReference type="ARBA" id="ARBA00022967"/>
    </source>
</evidence>
<evidence type="ECO:0000256" key="10">
    <source>
        <dbReference type="ARBA" id="ARBA00023010"/>
    </source>
</evidence>
<dbReference type="InterPro" id="IPR036670">
    <property type="entry name" value="SecA_X-link_sf"/>
</dbReference>
<evidence type="ECO:0000256" key="11">
    <source>
        <dbReference type="ARBA" id="ARBA00023136"/>
    </source>
</evidence>
<evidence type="ECO:0000256" key="1">
    <source>
        <dbReference type="ARBA" id="ARBA00004413"/>
    </source>
</evidence>
<keyword evidence="8" id="KW-0653">Protein transport</keyword>
<evidence type="ECO:0000256" key="12">
    <source>
        <dbReference type="SAM" id="MobiDB-lite"/>
    </source>
</evidence>
<feature type="domain" description="Helicase ATP-binding" evidence="13">
    <location>
        <begin position="87"/>
        <end position="272"/>
    </location>
</feature>
<dbReference type="Gene3D" id="3.40.50.300">
    <property type="entry name" value="P-loop containing nucleotide triphosphate hydrolases"/>
    <property type="match status" value="2"/>
</dbReference>
<evidence type="ECO:0000313" key="15">
    <source>
        <dbReference type="EMBL" id="GAH90239.1"/>
    </source>
</evidence>
<gene>
    <name evidence="15" type="ORF">S06H3_02835</name>
</gene>
<proteinExistence type="inferred from homology"/>
<dbReference type="AlphaFoldDB" id="X1KJB6"/>
<keyword evidence="3" id="KW-1003">Cell membrane</keyword>
<dbReference type="SMART" id="SM00958">
    <property type="entry name" value="SecA_PP_bind"/>
    <property type="match status" value="1"/>
</dbReference>
<protein>
    <recommendedName>
        <fullName evidence="16">SecA family profile domain-containing protein</fullName>
    </recommendedName>
</protein>
<evidence type="ECO:0000256" key="7">
    <source>
        <dbReference type="ARBA" id="ARBA00022840"/>
    </source>
</evidence>
<feature type="non-terminal residue" evidence="15">
    <location>
        <position position="549"/>
    </location>
</feature>
<name>X1KJB6_9ZZZZ</name>
<dbReference type="SUPFAM" id="SSF52540">
    <property type="entry name" value="P-loop containing nucleoside triphosphate hydrolases"/>
    <property type="match status" value="2"/>
</dbReference>
<evidence type="ECO:0000256" key="6">
    <source>
        <dbReference type="ARBA" id="ARBA00022741"/>
    </source>
</evidence>
<evidence type="ECO:0000256" key="2">
    <source>
        <dbReference type="ARBA" id="ARBA00022448"/>
    </source>
</evidence>
<dbReference type="InterPro" id="IPR011130">
    <property type="entry name" value="SecA_preprotein_X-link_dom"/>
</dbReference>
<dbReference type="PANTHER" id="PTHR30612">
    <property type="entry name" value="SECA INNER MEMBRANE COMPONENT OF SEC PROTEIN SECRETION SYSTEM"/>
    <property type="match status" value="1"/>
</dbReference>
<dbReference type="PROSITE" id="PS51192">
    <property type="entry name" value="HELICASE_ATP_BIND_1"/>
    <property type="match status" value="1"/>
</dbReference>
<dbReference type="GO" id="GO:0006605">
    <property type="term" value="P:protein targeting"/>
    <property type="evidence" value="ECO:0007669"/>
    <property type="project" value="InterPro"/>
</dbReference>
<evidence type="ECO:0000256" key="5">
    <source>
        <dbReference type="ARBA" id="ARBA00022519"/>
    </source>
</evidence>